<dbReference type="AlphaFoldDB" id="A0A365HA70"/>
<keyword evidence="3" id="KW-1185">Reference proteome</keyword>
<dbReference type="EMBL" id="QLYX01000002">
    <property type="protein sequence ID" value="RAY16044.1"/>
    <property type="molecule type" value="Genomic_DNA"/>
</dbReference>
<dbReference type="Proteomes" id="UP000251891">
    <property type="component" value="Unassembled WGS sequence"/>
</dbReference>
<proteinExistence type="predicted"/>
<evidence type="ECO:0000313" key="2">
    <source>
        <dbReference type="EMBL" id="RAY16044.1"/>
    </source>
</evidence>
<dbReference type="GO" id="GO:0016491">
    <property type="term" value="F:oxidoreductase activity"/>
    <property type="evidence" value="ECO:0007669"/>
    <property type="project" value="InterPro"/>
</dbReference>
<dbReference type="SUPFAM" id="SSF55469">
    <property type="entry name" value="FMN-dependent nitroreductase-like"/>
    <property type="match status" value="1"/>
</dbReference>
<accession>A0A365HA70</accession>
<dbReference type="RefSeq" id="WP_111863386.1">
    <property type="nucleotide sequence ID" value="NZ_QLYX01000002.1"/>
</dbReference>
<comment type="caution">
    <text evidence="2">The sequence shown here is derived from an EMBL/GenBank/DDBJ whole genome shotgun (WGS) entry which is preliminary data.</text>
</comment>
<dbReference type="Gene3D" id="3.40.109.10">
    <property type="entry name" value="NADH Oxidase"/>
    <property type="match status" value="1"/>
</dbReference>
<sequence length="252" mass="27269">MTAHVGPRGSAERLVIAATIGPTIHDTHAWRFQPAPGLIEIVADPARFRPRRDPRAREVHLSCGAALTNLRLAAAQLGRQPVFRLLPDPSRPALLATARLSGRHRVCRSERLMYAATLRPFPALPAAGVPPPRTVLTELAEAARLEGAALRFAPQDPATAVLVTGGDSPAQWLRAGQALQRVLLTASIHAVSASFAYAVDGGPPRDRLHHGDVPQVVLRLARRTLPRHRAVHHELERHRDGDGVRQPGHALS</sequence>
<dbReference type="InterPro" id="IPR000415">
    <property type="entry name" value="Nitroreductase-like"/>
</dbReference>
<gene>
    <name evidence="2" type="ORF">DPM19_03665</name>
</gene>
<name>A0A365HA70_9ACTN</name>
<reference evidence="2 3" key="1">
    <citation type="submission" date="2018-06" db="EMBL/GenBank/DDBJ databases">
        <title>Actinomadura craniellae sp. nov. isolated from marine sponge Craniella sp.</title>
        <authorList>
            <person name="Li L."/>
            <person name="Xu Q.H."/>
            <person name="Lin H.W."/>
            <person name="Lu Y.H."/>
        </authorList>
    </citation>
    <scope>NUCLEOTIDE SEQUENCE [LARGE SCALE GENOMIC DNA]</scope>
    <source>
        <strain evidence="2 3">LHW63021</strain>
    </source>
</reference>
<organism evidence="2 3">
    <name type="scientific">Actinomadura craniellae</name>
    <dbReference type="NCBI Taxonomy" id="2231787"/>
    <lineage>
        <taxon>Bacteria</taxon>
        <taxon>Bacillati</taxon>
        <taxon>Actinomycetota</taxon>
        <taxon>Actinomycetes</taxon>
        <taxon>Streptosporangiales</taxon>
        <taxon>Thermomonosporaceae</taxon>
        <taxon>Actinomadura</taxon>
    </lineage>
</organism>
<evidence type="ECO:0000313" key="3">
    <source>
        <dbReference type="Proteomes" id="UP000251891"/>
    </source>
</evidence>
<dbReference type="OrthoDB" id="3473025at2"/>
<feature type="region of interest" description="Disordered" evidence="1">
    <location>
        <begin position="229"/>
        <end position="252"/>
    </location>
</feature>
<evidence type="ECO:0000256" key="1">
    <source>
        <dbReference type="SAM" id="MobiDB-lite"/>
    </source>
</evidence>
<protein>
    <submittedName>
        <fullName evidence="2">Uncharacterized protein</fullName>
    </submittedName>
</protein>
<feature type="compositionally biased region" description="Basic and acidic residues" evidence="1">
    <location>
        <begin position="232"/>
        <end position="243"/>
    </location>
</feature>